<evidence type="ECO:0000256" key="7">
    <source>
        <dbReference type="PIRNR" id="PIRNR000124"/>
    </source>
</evidence>
<dbReference type="InterPro" id="IPR014026">
    <property type="entry name" value="UDP-Glc/GDP-Man_DH_dimer"/>
</dbReference>
<dbReference type="AlphaFoldDB" id="A0AAU9C3X2"/>
<feature type="binding site" evidence="10">
    <location>
        <position position="271"/>
    </location>
    <ligand>
        <name>NAD(+)</name>
        <dbReference type="ChEBI" id="CHEBI:57540"/>
    </ligand>
</feature>
<dbReference type="Pfam" id="PF00984">
    <property type="entry name" value="UDPG_MGDP_dh"/>
    <property type="match status" value="1"/>
</dbReference>
<feature type="domain" description="UDP-glucose/GDP-mannose dehydrogenase C-terminal" evidence="11">
    <location>
        <begin position="317"/>
        <end position="425"/>
    </location>
</feature>
<dbReference type="InterPro" id="IPR017476">
    <property type="entry name" value="UDP-Glc/GDP-Man"/>
</dbReference>
<protein>
    <recommendedName>
        <fullName evidence="3 7">UDP-glucose 6-dehydrogenase</fullName>
        <ecNumber evidence="3 7">1.1.1.22</ecNumber>
    </recommendedName>
</protein>
<dbReference type="InterPro" id="IPR036220">
    <property type="entry name" value="UDP-Glc/GDP-Man_DH_C_sf"/>
</dbReference>
<evidence type="ECO:0000256" key="2">
    <source>
        <dbReference type="ARBA" id="ARBA00006601"/>
    </source>
</evidence>
<dbReference type="PROSITE" id="PS51257">
    <property type="entry name" value="PROKAR_LIPOPROTEIN"/>
    <property type="match status" value="1"/>
</dbReference>
<dbReference type="PIRSF" id="PIRSF500134">
    <property type="entry name" value="UDPglc_DH_bac"/>
    <property type="match status" value="1"/>
</dbReference>
<dbReference type="SUPFAM" id="SSF51735">
    <property type="entry name" value="NAD(P)-binding Rossmann-fold domains"/>
    <property type="match status" value="1"/>
</dbReference>
<dbReference type="Gene3D" id="3.40.50.720">
    <property type="entry name" value="NAD(P)-binding Rossmann-like Domain"/>
    <property type="match status" value="2"/>
</dbReference>
<evidence type="ECO:0000256" key="10">
    <source>
        <dbReference type="PIRSR" id="PIRSR500134-3"/>
    </source>
</evidence>
<sequence length="436" mass="47775">MRISIFGLGYVGAVSAGCLANEGHEVVGVDPNETKVGLINSGRSPVVEKDIDRLIEKAVSKGLLRATQDAEEAVLASDMSLICVGTPSQSNGNLDLKFVRRVCEEIGTALQNKDDFHVVVVRSTMLPGSMRSIVIPTLEEYSGKQAGTDFGVCNNPEFLREGTAVYDYYHPPKIVIGETDAKAGDLLVNIYDRLDAPLIRTSIETAEMVKYADNVWHALKVGFANEIGNICKAVGIDGHEVMEIFCQDRKLNLSPCYLKPGFAFGGSCLPKDVRALTYKAKSLDLDVPILNAIMPSNQRQIEKGLSMITEKGRKKIGILGFSFKAGTDDLRESPLVEIIERLIGKGYDVRIYDRNVKIASLIGANRDYILNHISHISKLMVDDIDAVLQHADVIVIGNTSEEFRDVPKMISDGQVIIDLVRIVDRSSAGNYDGICW</sequence>
<feature type="binding site" evidence="10">
    <location>
        <position position="30"/>
    </location>
    <ligand>
        <name>NAD(+)</name>
        <dbReference type="ChEBI" id="CHEBI:57540"/>
    </ligand>
</feature>
<keyword evidence="4 7" id="KW-0560">Oxidoreductase</keyword>
<evidence type="ECO:0000256" key="5">
    <source>
        <dbReference type="ARBA" id="ARBA00023027"/>
    </source>
</evidence>
<feature type="binding site" evidence="10">
    <location>
        <position position="124"/>
    </location>
    <ligand>
        <name>NAD(+)</name>
        <dbReference type="ChEBI" id="CHEBI:57540"/>
    </ligand>
</feature>
<dbReference type="Gene3D" id="1.20.5.170">
    <property type="match status" value="1"/>
</dbReference>
<dbReference type="InterPro" id="IPR036291">
    <property type="entry name" value="NAD(P)-bd_dom_sf"/>
</dbReference>
<dbReference type="PANTHER" id="PTHR43750:SF1">
    <property type="entry name" value="GDP-MANNOSE 6-DEHYDROGENASE"/>
    <property type="match status" value="1"/>
</dbReference>
<feature type="binding site" evidence="9">
    <location>
        <begin position="158"/>
        <end position="161"/>
    </location>
    <ligand>
        <name>substrate</name>
    </ligand>
</feature>
<dbReference type="EC" id="1.1.1.22" evidence="3 7"/>
<feature type="binding site" evidence="10">
    <location>
        <position position="86"/>
    </location>
    <ligand>
        <name>NAD(+)</name>
        <dbReference type="ChEBI" id="CHEBI:57540"/>
    </ligand>
</feature>
<feature type="binding site" evidence="9">
    <location>
        <position position="324"/>
    </location>
    <ligand>
        <name>substrate</name>
    </ligand>
</feature>
<evidence type="ECO:0000256" key="8">
    <source>
        <dbReference type="PIRSR" id="PIRSR500134-1"/>
    </source>
</evidence>
<dbReference type="NCBIfam" id="TIGR03026">
    <property type="entry name" value="NDP-sugDHase"/>
    <property type="match status" value="1"/>
</dbReference>
<dbReference type="PIRSF" id="PIRSF000124">
    <property type="entry name" value="UDPglc_GDPman_dh"/>
    <property type="match status" value="1"/>
</dbReference>
<dbReference type="EMBL" id="AP024718">
    <property type="protein sequence ID" value="BCX87769.1"/>
    <property type="molecule type" value="Genomic_DNA"/>
</dbReference>
<dbReference type="RefSeq" id="WP_286292717.1">
    <property type="nucleotide sequence ID" value="NZ_AP024718.1"/>
</dbReference>
<feature type="binding site" evidence="10">
    <location>
        <position position="161"/>
    </location>
    <ligand>
        <name>NAD(+)</name>
        <dbReference type="ChEBI" id="CHEBI:57540"/>
    </ligand>
</feature>
<dbReference type="InterPro" id="IPR001732">
    <property type="entry name" value="UDP-Glc/GDP-Man_DH_N"/>
</dbReference>
<evidence type="ECO:0000256" key="4">
    <source>
        <dbReference type="ARBA" id="ARBA00023002"/>
    </source>
</evidence>
<evidence type="ECO:0000256" key="3">
    <source>
        <dbReference type="ARBA" id="ARBA00012954"/>
    </source>
</evidence>
<reference evidence="13" key="1">
    <citation type="journal article" date="2024" name="Int. J. Syst. Evol. Microbiol.">
        <title>Methylomarinovum tepidoasis sp. nov., a moderately thermophilic methanotroph of the family Methylothermaceae isolated from a deep-sea hydrothermal field.</title>
        <authorList>
            <person name="Hirayama H."/>
            <person name="Takaki Y."/>
            <person name="Abe M."/>
            <person name="Miyazaki M."/>
            <person name="Uematsu K."/>
            <person name="Matsui Y."/>
            <person name="Takai K."/>
        </authorList>
    </citation>
    <scope>NUCLEOTIDE SEQUENCE [LARGE SCALE GENOMIC DNA]</scope>
    <source>
        <strain evidence="13">IN45</strain>
    </source>
</reference>
<feature type="binding site" evidence="10">
    <location>
        <position position="35"/>
    </location>
    <ligand>
        <name>NAD(+)</name>
        <dbReference type="ChEBI" id="CHEBI:57540"/>
    </ligand>
</feature>
<gene>
    <name evidence="12" type="ORF">MIN45_P0136</name>
</gene>
<accession>A0AAU9C3X2</accession>
<feature type="binding site" evidence="9">
    <location>
        <begin position="257"/>
        <end position="261"/>
    </location>
    <ligand>
        <name>substrate</name>
    </ligand>
</feature>
<feature type="binding site" evidence="9">
    <location>
        <position position="210"/>
    </location>
    <ligand>
        <name>substrate</name>
    </ligand>
</feature>
<dbReference type="SUPFAM" id="SSF52413">
    <property type="entry name" value="UDP-glucose/GDP-mannose dehydrogenase C-terminal domain"/>
    <property type="match status" value="1"/>
</dbReference>
<proteinExistence type="inferred from homology"/>
<dbReference type="KEGG" id="meiy:MIN45_P0136"/>
<dbReference type="Pfam" id="PF03720">
    <property type="entry name" value="UDPG_MGDP_dh_C"/>
    <property type="match status" value="1"/>
</dbReference>
<dbReference type="SUPFAM" id="SSF48179">
    <property type="entry name" value="6-phosphogluconate dehydrogenase C-terminal domain-like"/>
    <property type="match status" value="1"/>
</dbReference>
<evidence type="ECO:0000256" key="9">
    <source>
        <dbReference type="PIRSR" id="PIRSR500134-2"/>
    </source>
</evidence>
<name>A0AAU9C3X2_9GAMM</name>
<dbReference type="GO" id="GO:0003979">
    <property type="term" value="F:UDP-glucose 6-dehydrogenase activity"/>
    <property type="evidence" value="ECO:0007669"/>
    <property type="project" value="UniProtKB-EC"/>
</dbReference>
<evidence type="ECO:0000313" key="13">
    <source>
        <dbReference type="Proteomes" id="UP001321450"/>
    </source>
</evidence>
<keyword evidence="13" id="KW-1185">Reference proteome</keyword>
<organism evidence="12 13">
    <name type="scientific">Methylomarinovum tepidoasis</name>
    <dbReference type="NCBI Taxonomy" id="2840183"/>
    <lineage>
        <taxon>Bacteria</taxon>
        <taxon>Pseudomonadati</taxon>
        <taxon>Pseudomonadota</taxon>
        <taxon>Gammaproteobacteria</taxon>
        <taxon>Methylococcales</taxon>
        <taxon>Methylothermaceae</taxon>
        <taxon>Methylomarinovum</taxon>
    </lineage>
</organism>
<feature type="binding site" evidence="9">
    <location>
        <position position="265"/>
    </location>
    <ligand>
        <name>substrate</name>
    </ligand>
</feature>
<comment type="similarity">
    <text evidence="2 7">Belongs to the UDP-glucose/GDP-mannose dehydrogenase family.</text>
</comment>
<dbReference type="SMART" id="SM00984">
    <property type="entry name" value="UDPG_MGDP_dh_C"/>
    <property type="match status" value="1"/>
</dbReference>
<feature type="active site" description="Nucleophile" evidence="8">
    <location>
        <position position="268"/>
    </location>
</feature>
<dbReference type="Pfam" id="PF03721">
    <property type="entry name" value="UDPG_MGDP_dh_N"/>
    <property type="match status" value="1"/>
</dbReference>
<keyword evidence="5 7" id="KW-0520">NAD</keyword>
<evidence type="ECO:0000313" key="12">
    <source>
        <dbReference type="EMBL" id="BCX87769.1"/>
    </source>
</evidence>
<dbReference type="GO" id="GO:0051287">
    <property type="term" value="F:NAD binding"/>
    <property type="evidence" value="ECO:0007669"/>
    <property type="project" value="InterPro"/>
</dbReference>
<evidence type="ECO:0000256" key="1">
    <source>
        <dbReference type="ARBA" id="ARBA00004701"/>
    </source>
</evidence>
<evidence type="ECO:0000259" key="11">
    <source>
        <dbReference type="SMART" id="SM00984"/>
    </source>
</evidence>
<dbReference type="InterPro" id="IPR008927">
    <property type="entry name" value="6-PGluconate_DH-like_C_sf"/>
</dbReference>
<dbReference type="InterPro" id="IPR014027">
    <property type="entry name" value="UDP-Glc/GDP-Man_DH_C"/>
</dbReference>
<dbReference type="GO" id="GO:0000271">
    <property type="term" value="P:polysaccharide biosynthetic process"/>
    <property type="evidence" value="ECO:0007669"/>
    <property type="project" value="InterPro"/>
</dbReference>
<comment type="pathway">
    <text evidence="1">Nucleotide-sugar biosynthesis; UDP-alpha-D-glucuronate biosynthesis; UDP-alpha-D-glucuronate from UDP-alpha-D-glucose: step 1/1.</text>
</comment>
<dbReference type="InterPro" id="IPR028357">
    <property type="entry name" value="UDPglc_DH_bac"/>
</dbReference>
<feature type="binding site" evidence="10">
    <location>
        <position position="331"/>
    </location>
    <ligand>
        <name>NAD(+)</name>
        <dbReference type="ChEBI" id="CHEBI:57540"/>
    </ligand>
</feature>
<dbReference type="Proteomes" id="UP001321450">
    <property type="component" value="Chromosome"/>
</dbReference>
<dbReference type="PANTHER" id="PTHR43750">
    <property type="entry name" value="UDP-GLUCOSE 6-DEHYDROGENASE TUAD"/>
    <property type="match status" value="1"/>
</dbReference>
<evidence type="ECO:0000256" key="6">
    <source>
        <dbReference type="ARBA" id="ARBA00047473"/>
    </source>
</evidence>
<comment type="catalytic activity">
    <reaction evidence="6 7">
        <text>UDP-alpha-D-glucose + 2 NAD(+) + H2O = UDP-alpha-D-glucuronate + 2 NADH + 3 H(+)</text>
        <dbReference type="Rhea" id="RHEA:23596"/>
        <dbReference type="ChEBI" id="CHEBI:15377"/>
        <dbReference type="ChEBI" id="CHEBI:15378"/>
        <dbReference type="ChEBI" id="CHEBI:57540"/>
        <dbReference type="ChEBI" id="CHEBI:57945"/>
        <dbReference type="ChEBI" id="CHEBI:58052"/>
        <dbReference type="ChEBI" id="CHEBI:58885"/>
        <dbReference type="EC" id="1.1.1.22"/>
    </reaction>
</comment>